<organism evidence="1">
    <name type="scientific">Mesorhizobium sp. WSM2239</name>
    <dbReference type="NCBI Taxonomy" id="3228852"/>
    <lineage>
        <taxon>Bacteria</taxon>
        <taxon>Pseudomonadati</taxon>
        <taxon>Pseudomonadota</taxon>
        <taxon>Alphaproteobacteria</taxon>
        <taxon>Hyphomicrobiales</taxon>
        <taxon>Phyllobacteriaceae</taxon>
        <taxon>Mesorhizobium</taxon>
    </lineage>
</organism>
<accession>A0AAU8D626</accession>
<proteinExistence type="predicted"/>
<sequence>MQDGNFTLLRLSGIKHVLRDPDARRLEAALVQQPSVTASSWRELQTKETVKAVAQ</sequence>
<dbReference type="AlphaFoldDB" id="A0AAU8D626"/>
<dbReference type="EMBL" id="CP159249">
    <property type="protein sequence ID" value="XCG54714.1"/>
    <property type="molecule type" value="Genomic_DNA"/>
</dbReference>
<reference evidence="1" key="1">
    <citation type="submission" date="2024-06" db="EMBL/GenBank/DDBJ databases">
        <title>Mesorhizobium karijinii sp. nov., a symbiont of the iconic Swainsona formosa from arid Australia.</title>
        <authorList>
            <person name="Hill Y.J."/>
            <person name="Watkin E.L.J."/>
            <person name="O'Hara G.W."/>
            <person name="Terpolilli J."/>
            <person name="Tye M.L."/>
            <person name="Kohlmeier M.G."/>
        </authorList>
    </citation>
    <scope>NUCLEOTIDE SEQUENCE</scope>
    <source>
        <strain evidence="1">WSM2239</strain>
    </source>
</reference>
<gene>
    <name evidence="1" type="ORF">ABVK49_25640</name>
</gene>
<name>A0AAU8D626_9HYPH</name>
<evidence type="ECO:0000313" key="1">
    <source>
        <dbReference type="EMBL" id="XCG54714.1"/>
    </source>
</evidence>
<protein>
    <submittedName>
        <fullName evidence="1">Uncharacterized protein</fullName>
    </submittedName>
</protein>
<dbReference type="RefSeq" id="WP_353642729.1">
    <property type="nucleotide sequence ID" value="NZ_CP159249.1"/>
</dbReference>